<dbReference type="KEGG" id="nod:FOH10_30750"/>
<dbReference type="EMBL" id="CP041695">
    <property type="protein sequence ID" value="QDP82457.1"/>
    <property type="molecule type" value="Genomic_DNA"/>
</dbReference>
<dbReference type="GeneID" id="80336738"/>
<dbReference type="SUPFAM" id="SSF53597">
    <property type="entry name" value="Dihydrofolate reductase-like"/>
    <property type="match status" value="1"/>
</dbReference>
<evidence type="ECO:0000313" key="2">
    <source>
        <dbReference type="EMBL" id="QDP82457.1"/>
    </source>
</evidence>
<gene>
    <name evidence="2" type="ORF">FOH10_30750</name>
</gene>
<organism evidence="2 3">
    <name type="scientific">Nocardia otitidiscaviarum</name>
    <dbReference type="NCBI Taxonomy" id="1823"/>
    <lineage>
        <taxon>Bacteria</taxon>
        <taxon>Bacillati</taxon>
        <taxon>Actinomycetota</taxon>
        <taxon>Actinomycetes</taxon>
        <taxon>Mycobacteriales</taxon>
        <taxon>Nocardiaceae</taxon>
        <taxon>Nocardia</taxon>
    </lineage>
</organism>
<dbReference type="AlphaFoldDB" id="A0A516NU65"/>
<evidence type="ECO:0000313" key="3">
    <source>
        <dbReference type="Proteomes" id="UP000317039"/>
    </source>
</evidence>
<dbReference type="PANTHER" id="PTHR38011">
    <property type="entry name" value="DIHYDROFOLATE REDUCTASE FAMILY PROTEIN (AFU_ORTHOLOGUE AFUA_8G06820)"/>
    <property type="match status" value="1"/>
</dbReference>
<reference evidence="2 3" key="1">
    <citation type="submission" date="2019-07" db="EMBL/GenBank/DDBJ databases">
        <title>Complete Genome Sequence and Methylome Analysis of Nocardia otitidis-caviarum NEB252.</title>
        <authorList>
            <person name="Fomenkov A."/>
            <person name="Anton B.P."/>
            <person name="Vincze T."/>
            <person name="Roberts R.J."/>
        </authorList>
    </citation>
    <scope>NUCLEOTIDE SEQUENCE [LARGE SCALE GENOMIC DNA]</scope>
    <source>
        <strain evidence="2 3">NEB252</strain>
    </source>
</reference>
<dbReference type="InterPro" id="IPR024072">
    <property type="entry name" value="DHFR-like_dom_sf"/>
</dbReference>
<dbReference type="GO" id="GO:0008703">
    <property type="term" value="F:5-amino-6-(5-phosphoribosylamino)uracil reductase activity"/>
    <property type="evidence" value="ECO:0007669"/>
    <property type="project" value="InterPro"/>
</dbReference>
<dbReference type="PANTHER" id="PTHR38011:SF11">
    <property type="entry name" value="2,5-DIAMINO-6-RIBOSYLAMINO-4(3H)-PYRIMIDINONE 5'-PHOSPHATE REDUCTASE"/>
    <property type="match status" value="1"/>
</dbReference>
<sequence>MRDLIVTENITVDGVIDAAGGWFTVADGPDQSDQVEAVRAQFAACDAVVFGRKTFEEMRGYWPTVVDTDTTGVAEYLNKVHKYVPSRTMTEPGWDNSTVLSGPLADEIQALKKAPGGDIVVTGSIGVVHQLVAAGLVDEFRLFTHPVVLGRGARLFPDGTAIPELRLAETTAFRSGVVLLRYRTSKGR</sequence>
<proteinExistence type="predicted"/>
<dbReference type="InterPro" id="IPR050765">
    <property type="entry name" value="Riboflavin_Biosynth_HTPR"/>
</dbReference>
<dbReference type="Gene3D" id="3.40.430.10">
    <property type="entry name" value="Dihydrofolate Reductase, subunit A"/>
    <property type="match status" value="1"/>
</dbReference>
<dbReference type="GO" id="GO:0009231">
    <property type="term" value="P:riboflavin biosynthetic process"/>
    <property type="evidence" value="ECO:0007669"/>
    <property type="project" value="InterPro"/>
</dbReference>
<dbReference type="Proteomes" id="UP000317039">
    <property type="component" value="Chromosome"/>
</dbReference>
<feature type="domain" description="Bacterial bifunctional deaminase-reductase C-terminal" evidence="1">
    <location>
        <begin position="4"/>
        <end position="179"/>
    </location>
</feature>
<name>A0A516NU65_9NOCA</name>
<protein>
    <submittedName>
        <fullName evidence="2">Dihydrofolate reductase</fullName>
    </submittedName>
</protein>
<dbReference type="InterPro" id="IPR002734">
    <property type="entry name" value="RibDG_C"/>
</dbReference>
<accession>A0A516NU65</accession>
<evidence type="ECO:0000259" key="1">
    <source>
        <dbReference type="Pfam" id="PF01872"/>
    </source>
</evidence>
<dbReference type="Pfam" id="PF01872">
    <property type="entry name" value="RibD_C"/>
    <property type="match status" value="1"/>
</dbReference>
<dbReference type="RefSeq" id="WP_143983295.1">
    <property type="nucleotide sequence ID" value="NZ_CP041695.1"/>
</dbReference>